<reference evidence="5" key="2">
    <citation type="submission" date="2021-01" db="EMBL/GenBank/DDBJ databases">
        <authorList>
            <person name="Mieszkin S."/>
            <person name="Pouder E."/>
            <person name="Alain K."/>
        </authorList>
    </citation>
    <scope>NUCLEOTIDE SEQUENCE</scope>
    <source>
        <strain evidence="5">HW T2.11</strain>
    </source>
</reference>
<evidence type="ECO:0000256" key="1">
    <source>
        <dbReference type="ARBA" id="ARBA00006295"/>
    </source>
</evidence>
<dbReference type="SMART" id="SM00470">
    <property type="entry name" value="ParB"/>
    <property type="match status" value="1"/>
</dbReference>
<protein>
    <submittedName>
        <fullName evidence="5">ParB/RepB/Spo0J family partition protein</fullName>
    </submittedName>
</protein>
<dbReference type="Pfam" id="PF02195">
    <property type="entry name" value="ParB_N"/>
    <property type="match status" value="1"/>
</dbReference>
<dbReference type="Gene3D" id="3.90.1530.30">
    <property type="match status" value="1"/>
</dbReference>
<evidence type="ECO:0000256" key="3">
    <source>
        <dbReference type="SAM" id="MobiDB-lite"/>
    </source>
</evidence>
<dbReference type="Gene3D" id="1.10.10.2830">
    <property type="match status" value="1"/>
</dbReference>
<proteinExistence type="inferred from homology"/>
<feature type="domain" description="ParB-like N-terminal" evidence="4">
    <location>
        <begin position="38"/>
        <end position="127"/>
    </location>
</feature>
<dbReference type="Proteomes" id="UP000708298">
    <property type="component" value="Unassembled WGS sequence"/>
</dbReference>
<dbReference type="Pfam" id="PF17762">
    <property type="entry name" value="HTH_ParB"/>
    <property type="match status" value="1"/>
</dbReference>
<dbReference type="InterPro" id="IPR050336">
    <property type="entry name" value="Chromosome_partition/occlusion"/>
</dbReference>
<dbReference type="AlphaFoldDB" id="A0A963YYC9"/>
<evidence type="ECO:0000256" key="2">
    <source>
        <dbReference type="ARBA" id="ARBA00022829"/>
    </source>
</evidence>
<dbReference type="GO" id="GO:0005694">
    <property type="term" value="C:chromosome"/>
    <property type="evidence" value="ECO:0007669"/>
    <property type="project" value="TreeGrafter"/>
</dbReference>
<dbReference type="PANTHER" id="PTHR33375:SF1">
    <property type="entry name" value="CHROMOSOME-PARTITIONING PROTEIN PARB-RELATED"/>
    <property type="match status" value="1"/>
</dbReference>
<dbReference type="InterPro" id="IPR003115">
    <property type="entry name" value="ParB_N"/>
</dbReference>
<evidence type="ECO:0000313" key="5">
    <source>
        <dbReference type="EMBL" id="MCB8878510.1"/>
    </source>
</evidence>
<dbReference type="RefSeq" id="WP_227324154.1">
    <property type="nucleotide sequence ID" value="NZ_JAESVB010000043.1"/>
</dbReference>
<dbReference type="GO" id="GO:0007059">
    <property type="term" value="P:chromosome segregation"/>
    <property type="evidence" value="ECO:0007669"/>
    <property type="project" value="UniProtKB-KW"/>
</dbReference>
<accession>A0A963YYC9</accession>
<keyword evidence="2" id="KW-0159">Chromosome partition</keyword>
<name>A0A963YYC9_9PROT</name>
<dbReference type="InterPro" id="IPR004437">
    <property type="entry name" value="ParB/RepB/Spo0J"/>
</dbReference>
<evidence type="ECO:0000259" key="4">
    <source>
        <dbReference type="SMART" id="SM00470"/>
    </source>
</evidence>
<feature type="region of interest" description="Disordered" evidence="3">
    <location>
        <begin position="227"/>
        <end position="250"/>
    </location>
</feature>
<dbReference type="GO" id="GO:0003677">
    <property type="term" value="F:DNA binding"/>
    <property type="evidence" value="ECO:0007669"/>
    <property type="project" value="InterPro"/>
</dbReference>
<comment type="caution">
    <text evidence="5">The sequence shown here is derived from an EMBL/GenBank/DDBJ whole genome shotgun (WGS) entry which is preliminary data.</text>
</comment>
<dbReference type="NCBIfam" id="TIGR00180">
    <property type="entry name" value="parB_part"/>
    <property type="match status" value="1"/>
</dbReference>
<dbReference type="InterPro" id="IPR036086">
    <property type="entry name" value="ParB/Sulfiredoxin_sf"/>
</dbReference>
<sequence length="289" mass="32723">MSGMKRKGPSRLMESMQNRVEELGDSFISSGSELKHSFEVKLDHVEPDETQARKKFDQAPLNELAASLKEHGQLVPILVRAHPERRGHWIIVAGERRWRAAKLAGLPVLLAIERASDVEVVSLLENLQREDLTPLEESAAIVALMEKKNWGQREISKQLGRSLSDVNGLIKIRTMPDAFLKAVLTSENPVSRNLLIELSRLPESNIRDRLCNEALRGELTIGKLRQAAQEVPKDGQSGKTKRVTQKESLSGKQIRAFSERVKSLAFDEIKPNERRELQNLAEWIRQHIK</sequence>
<dbReference type="EMBL" id="JAESVB010000043">
    <property type="protein sequence ID" value="MCB8878510.1"/>
    <property type="molecule type" value="Genomic_DNA"/>
</dbReference>
<organism evidence="5 6">
    <name type="scientific">Acidisoma silvae</name>
    <dbReference type="NCBI Taxonomy" id="2802396"/>
    <lineage>
        <taxon>Bacteria</taxon>
        <taxon>Pseudomonadati</taxon>
        <taxon>Pseudomonadota</taxon>
        <taxon>Alphaproteobacteria</taxon>
        <taxon>Acetobacterales</taxon>
        <taxon>Acidocellaceae</taxon>
        <taxon>Acidisoma</taxon>
    </lineage>
</organism>
<dbReference type="SUPFAM" id="SSF110849">
    <property type="entry name" value="ParB/Sulfiredoxin"/>
    <property type="match status" value="1"/>
</dbReference>
<comment type="similarity">
    <text evidence="1">Belongs to the ParB family.</text>
</comment>
<gene>
    <name evidence="5" type="ORF">ASILVAE211_25260</name>
</gene>
<evidence type="ECO:0000313" key="6">
    <source>
        <dbReference type="Proteomes" id="UP000708298"/>
    </source>
</evidence>
<keyword evidence="6" id="KW-1185">Reference proteome</keyword>
<dbReference type="InterPro" id="IPR041468">
    <property type="entry name" value="HTH_ParB/Spo0J"/>
</dbReference>
<dbReference type="PANTHER" id="PTHR33375">
    <property type="entry name" value="CHROMOSOME-PARTITIONING PROTEIN PARB-RELATED"/>
    <property type="match status" value="1"/>
</dbReference>
<reference evidence="5" key="1">
    <citation type="journal article" date="2021" name="Microorganisms">
        <title>Acidisoma silvae sp. nov. and Acidisomacellulosilytica sp. nov., Two Acidophilic Bacteria Isolated from Decaying Wood, Hydrolyzing Cellulose and Producing Poly-3-hydroxybutyrate.</title>
        <authorList>
            <person name="Mieszkin S."/>
            <person name="Pouder E."/>
            <person name="Uroz S."/>
            <person name="Simon-Colin C."/>
            <person name="Alain K."/>
        </authorList>
    </citation>
    <scope>NUCLEOTIDE SEQUENCE</scope>
    <source>
        <strain evidence="5">HW T2.11</strain>
    </source>
</reference>